<feature type="compositionally biased region" description="Polar residues" evidence="1">
    <location>
        <begin position="91"/>
        <end position="100"/>
    </location>
</feature>
<feature type="compositionally biased region" description="Low complexity" evidence="1">
    <location>
        <begin position="114"/>
        <end position="134"/>
    </location>
</feature>
<evidence type="ECO:0000313" key="3">
    <source>
        <dbReference type="EMBL" id="KAJ7636182.1"/>
    </source>
</evidence>
<dbReference type="EMBL" id="JARKIF010000006">
    <property type="protein sequence ID" value="KAJ7636182.1"/>
    <property type="molecule type" value="Genomic_DNA"/>
</dbReference>
<dbReference type="Proteomes" id="UP001221142">
    <property type="component" value="Unassembled WGS sequence"/>
</dbReference>
<accession>A0AAD7FS04</accession>
<evidence type="ECO:0000313" key="4">
    <source>
        <dbReference type="Proteomes" id="UP001221142"/>
    </source>
</evidence>
<protein>
    <submittedName>
        <fullName evidence="3">Uncharacterized protein</fullName>
    </submittedName>
</protein>
<feature type="chain" id="PRO_5041984322" evidence="2">
    <location>
        <begin position="16"/>
        <end position="184"/>
    </location>
</feature>
<evidence type="ECO:0000256" key="1">
    <source>
        <dbReference type="SAM" id="MobiDB-lite"/>
    </source>
</evidence>
<feature type="region of interest" description="Disordered" evidence="1">
    <location>
        <begin position="71"/>
        <end position="184"/>
    </location>
</feature>
<gene>
    <name evidence="3" type="ORF">FB45DRAFT_906059</name>
</gene>
<feature type="signal peptide" evidence="2">
    <location>
        <begin position="1"/>
        <end position="15"/>
    </location>
</feature>
<comment type="caution">
    <text evidence="3">The sequence shown here is derived from an EMBL/GenBank/DDBJ whole genome shotgun (WGS) entry which is preliminary data.</text>
</comment>
<sequence>MLRALFCCCASAAAADDAAQVIPDETTHLIPKVSSPTPDSLSVFDHQQLQDRMSTIVRAKQGKMVNVAARTPFTVQTAPPTPSAVPDSDPSGDTNTLSPTETRRPQVLTMTPAPSRGSLSLNLSRYSSPNPSRSSSRRRPASESSDRAETVRGTGPPPPLSTESVPVKRTALAEDDIAFSWSDT</sequence>
<evidence type="ECO:0000256" key="2">
    <source>
        <dbReference type="SAM" id="SignalP"/>
    </source>
</evidence>
<reference evidence="3" key="1">
    <citation type="submission" date="2023-03" db="EMBL/GenBank/DDBJ databases">
        <title>Massive genome expansion in bonnet fungi (Mycena s.s.) driven by repeated elements and novel gene families across ecological guilds.</title>
        <authorList>
            <consortium name="Lawrence Berkeley National Laboratory"/>
            <person name="Harder C.B."/>
            <person name="Miyauchi S."/>
            <person name="Viragh M."/>
            <person name="Kuo A."/>
            <person name="Thoen E."/>
            <person name="Andreopoulos B."/>
            <person name="Lu D."/>
            <person name="Skrede I."/>
            <person name="Drula E."/>
            <person name="Henrissat B."/>
            <person name="Morin E."/>
            <person name="Kohler A."/>
            <person name="Barry K."/>
            <person name="LaButti K."/>
            <person name="Morin E."/>
            <person name="Salamov A."/>
            <person name="Lipzen A."/>
            <person name="Mereny Z."/>
            <person name="Hegedus B."/>
            <person name="Baldrian P."/>
            <person name="Stursova M."/>
            <person name="Weitz H."/>
            <person name="Taylor A."/>
            <person name="Grigoriev I.V."/>
            <person name="Nagy L.G."/>
            <person name="Martin F."/>
            <person name="Kauserud H."/>
        </authorList>
    </citation>
    <scope>NUCLEOTIDE SEQUENCE</scope>
    <source>
        <strain evidence="3">9284</strain>
    </source>
</reference>
<keyword evidence="2" id="KW-0732">Signal</keyword>
<keyword evidence="4" id="KW-1185">Reference proteome</keyword>
<name>A0AAD7FS04_9AGAR</name>
<dbReference type="AlphaFoldDB" id="A0AAD7FS04"/>
<organism evidence="3 4">
    <name type="scientific">Roridomyces roridus</name>
    <dbReference type="NCBI Taxonomy" id="1738132"/>
    <lineage>
        <taxon>Eukaryota</taxon>
        <taxon>Fungi</taxon>
        <taxon>Dikarya</taxon>
        <taxon>Basidiomycota</taxon>
        <taxon>Agaricomycotina</taxon>
        <taxon>Agaricomycetes</taxon>
        <taxon>Agaricomycetidae</taxon>
        <taxon>Agaricales</taxon>
        <taxon>Marasmiineae</taxon>
        <taxon>Mycenaceae</taxon>
        <taxon>Roridomyces</taxon>
    </lineage>
</organism>
<feature type="compositionally biased region" description="Basic and acidic residues" evidence="1">
    <location>
        <begin position="140"/>
        <end position="150"/>
    </location>
</feature>
<proteinExistence type="predicted"/>